<dbReference type="RefSeq" id="WP_353438642.1">
    <property type="nucleotide sequence ID" value="NZ_CP099959.1"/>
</dbReference>
<dbReference type="GO" id="GO:0046872">
    <property type="term" value="F:metal ion binding"/>
    <property type="evidence" value="ECO:0007669"/>
    <property type="project" value="UniProtKB-UniRule"/>
</dbReference>
<evidence type="ECO:0000256" key="13">
    <source>
        <dbReference type="ARBA" id="ARBA00023295"/>
    </source>
</evidence>
<dbReference type="GO" id="GO:0000701">
    <property type="term" value="F:purine-specific mismatch base pair DNA N-glycosylase activity"/>
    <property type="evidence" value="ECO:0007669"/>
    <property type="project" value="UniProtKB-EC"/>
</dbReference>
<dbReference type="SUPFAM" id="SSF55811">
    <property type="entry name" value="Nudix"/>
    <property type="match status" value="1"/>
</dbReference>
<gene>
    <name evidence="16" type="primary">mutY</name>
    <name evidence="16" type="ORF">NKE59_08915</name>
</gene>
<keyword evidence="12" id="KW-0234">DNA repair</keyword>
<dbReference type="InterPro" id="IPR015797">
    <property type="entry name" value="NUDIX_hydrolase-like_dom_sf"/>
</dbReference>
<dbReference type="PROSITE" id="PS01155">
    <property type="entry name" value="ENDONUCLEASE_III_2"/>
    <property type="match status" value="1"/>
</dbReference>
<dbReference type="CDD" id="cd00056">
    <property type="entry name" value="ENDO3c"/>
    <property type="match status" value="1"/>
</dbReference>
<reference evidence="16" key="1">
    <citation type="submission" date="2022-06" db="EMBL/GenBank/DDBJ databases">
        <title>New Polynucleobacter species.</title>
        <authorList>
            <person name="Hahn M.W."/>
        </authorList>
    </citation>
    <scope>NUCLEOTIDE SEQUENCE</scope>
    <source>
        <strain evidence="16">UK-FUSCHL-C3</strain>
    </source>
</reference>
<name>A0AAU8A211_9BURK</name>
<dbReference type="Gene3D" id="1.10.340.30">
    <property type="entry name" value="Hypothetical protein, domain 2"/>
    <property type="match status" value="1"/>
</dbReference>
<evidence type="ECO:0000256" key="10">
    <source>
        <dbReference type="ARBA" id="ARBA00023004"/>
    </source>
</evidence>
<keyword evidence="11" id="KW-0411">Iron-sulfur</keyword>
<keyword evidence="7" id="KW-0479">Metal-binding</keyword>
<dbReference type="GO" id="GO:0006284">
    <property type="term" value="P:base-excision repair"/>
    <property type="evidence" value="ECO:0007669"/>
    <property type="project" value="UniProtKB-UniRule"/>
</dbReference>
<dbReference type="GO" id="GO:0006298">
    <property type="term" value="P:mismatch repair"/>
    <property type="evidence" value="ECO:0007669"/>
    <property type="project" value="TreeGrafter"/>
</dbReference>
<sequence length="371" mass="42229">MAFIFANALISWHAKHGRVGMPWQNKRDPYAIWVSEIMLQQTQVSTVSERYLLFMKRFPTLSSLANAPIDDVMALWSGLGYYSRARNLHRCAQKIMSEHSGKFPRDLDALESLPGIGRSTAGAIVAFAYDVHAPILDANVKRVLSRFHGIEGDLQDRETIKQLWVRAQAQLPKVSIKMPIYTQALMDFGATWCTPKQARCISDEARCPMMNNCLAYQTNRVDKIPAKKKKSASPSFQTSIFLIQSGEFILLERRAPKAIWGGLYSLIELPWEPQSKDIALMTVRNARKILSKTLLGDKALDIDFKQIMSVQTSSVIQHVFSHRRLQMYPYLVSLNQKWTISHPNLIWIKRANIAEIGLPQPIRVFLESSSR</sequence>
<dbReference type="Pfam" id="PF00730">
    <property type="entry name" value="HhH-GPD"/>
    <property type="match status" value="1"/>
</dbReference>
<dbReference type="EC" id="3.2.2.31" evidence="4 14"/>
<comment type="cofactor">
    <cofactor evidence="14">
        <name>[4Fe-4S] cluster</name>
        <dbReference type="ChEBI" id="CHEBI:49883"/>
    </cofactor>
    <text evidence="14">Binds 1 [4Fe-4S] cluster.</text>
</comment>
<comment type="function">
    <text evidence="2">Adenine glycosylase active on G-A mispairs. MutY also corrects error-prone DNA synthesis past GO lesions which are due to the oxidatively damaged form of guanine: 7,8-dihydro-8-oxoguanine (8-oxo-dGTP).</text>
</comment>
<keyword evidence="10 14" id="KW-0408">Iron</keyword>
<dbReference type="GO" id="GO:0051539">
    <property type="term" value="F:4 iron, 4 sulfur cluster binding"/>
    <property type="evidence" value="ECO:0007669"/>
    <property type="project" value="UniProtKB-UniRule"/>
</dbReference>
<accession>A0AAU8A211</accession>
<evidence type="ECO:0000256" key="7">
    <source>
        <dbReference type="ARBA" id="ARBA00022723"/>
    </source>
</evidence>
<feature type="domain" description="HhH-GPD" evidence="15">
    <location>
        <begin position="38"/>
        <end position="191"/>
    </location>
</feature>
<evidence type="ECO:0000256" key="1">
    <source>
        <dbReference type="ARBA" id="ARBA00000843"/>
    </source>
</evidence>
<dbReference type="GO" id="GO:0032357">
    <property type="term" value="F:oxidized purine DNA binding"/>
    <property type="evidence" value="ECO:0007669"/>
    <property type="project" value="TreeGrafter"/>
</dbReference>
<evidence type="ECO:0000259" key="15">
    <source>
        <dbReference type="SMART" id="SM00478"/>
    </source>
</evidence>
<dbReference type="InterPro" id="IPR003265">
    <property type="entry name" value="HhH-GPD_domain"/>
</dbReference>
<evidence type="ECO:0000256" key="6">
    <source>
        <dbReference type="ARBA" id="ARBA00022485"/>
    </source>
</evidence>
<dbReference type="InterPro" id="IPR005760">
    <property type="entry name" value="A/G_AdeGlyc_MutY"/>
</dbReference>
<comment type="similarity">
    <text evidence="3 14">Belongs to the Nth/MutY family.</text>
</comment>
<evidence type="ECO:0000256" key="5">
    <source>
        <dbReference type="ARBA" id="ARBA00022023"/>
    </source>
</evidence>
<dbReference type="PANTHER" id="PTHR42944">
    <property type="entry name" value="ADENINE DNA GLYCOSYLASE"/>
    <property type="match status" value="1"/>
</dbReference>
<evidence type="ECO:0000313" key="16">
    <source>
        <dbReference type="EMBL" id="XCC57593.1"/>
    </source>
</evidence>
<dbReference type="Pfam" id="PF00633">
    <property type="entry name" value="HHH"/>
    <property type="match status" value="1"/>
</dbReference>
<dbReference type="InterPro" id="IPR023170">
    <property type="entry name" value="HhH_base_excis_C"/>
</dbReference>
<dbReference type="Gene3D" id="1.10.1670.10">
    <property type="entry name" value="Helix-hairpin-Helix base-excision DNA repair enzymes (C-terminal)"/>
    <property type="match status" value="1"/>
</dbReference>
<dbReference type="CDD" id="cd03431">
    <property type="entry name" value="NUDIX_DNA_Glycosylase_C-MutY"/>
    <property type="match status" value="1"/>
</dbReference>
<dbReference type="InterPro" id="IPR004036">
    <property type="entry name" value="Endonuclease-III-like_CS2"/>
</dbReference>
<evidence type="ECO:0000256" key="3">
    <source>
        <dbReference type="ARBA" id="ARBA00008343"/>
    </source>
</evidence>
<dbReference type="EMBL" id="CP099959">
    <property type="protein sequence ID" value="XCC57593.1"/>
    <property type="molecule type" value="Genomic_DNA"/>
</dbReference>
<evidence type="ECO:0000256" key="11">
    <source>
        <dbReference type="ARBA" id="ARBA00023014"/>
    </source>
</evidence>
<keyword evidence="8 14" id="KW-0227">DNA damage</keyword>
<evidence type="ECO:0000256" key="12">
    <source>
        <dbReference type="ARBA" id="ARBA00023204"/>
    </source>
</evidence>
<organism evidence="16">
    <name type="scientific">Polynucleobacter sp. UK-FUSCHL-C3</name>
    <dbReference type="NCBI Taxonomy" id="2955208"/>
    <lineage>
        <taxon>Bacteria</taxon>
        <taxon>Pseudomonadati</taxon>
        <taxon>Pseudomonadota</taxon>
        <taxon>Betaproteobacteria</taxon>
        <taxon>Burkholderiales</taxon>
        <taxon>Burkholderiaceae</taxon>
        <taxon>Polynucleobacter</taxon>
    </lineage>
</organism>
<dbReference type="InterPro" id="IPR029119">
    <property type="entry name" value="MutY_C"/>
</dbReference>
<dbReference type="Gene3D" id="3.90.79.10">
    <property type="entry name" value="Nucleoside Triphosphate Pyrophosphohydrolase"/>
    <property type="match status" value="1"/>
</dbReference>
<dbReference type="InterPro" id="IPR044298">
    <property type="entry name" value="MIG/MutY"/>
</dbReference>
<dbReference type="Pfam" id="PF14815">
    <property type="entry name" value="NUDIX_4"/>
    <property type="match status" value="1"/>
</dbReference>
<dbReference type="GO" id="GO:0034039">
    <property type="term" value="F:8-oxo-7,8-dihydroguanine DNA N-glycosylase activity"/>
    <property type="evidence" value="ECO:0007669"/>
    <property type="project" value="TreeGrafter"/>
</dbReference>
<dbReference type="FunFam" id="1.10.340.30:FF:000002">
    <property type="entry name" value="Adenine DNA glycosylase"/>
    <property type="match status" value="1"/>
</dbReference>
<keyword evidence="9" id="KW-0378">Hydrolase</keyword>
<dbReference type="GO" id="GO:0035485">
    <property type="term" value="F:adenine/guanine mispair binding"/>
    <property type="evidence" value="ECO:0007669"/>
    <property type="project" value="TreeGrafter"/>
</dbReference>
<proteinExistence type="inferred from homology"/>
<evidence type="ECO:0000256" key="8">
    <source>
        <dbReference type="ARBA" id="ARBA00022763"/>
    </source>
</evidence>
<dbReference type="AlphaFoldDB" id="A0AAU8A211"/>
<dbReference type="SMART" id="SM00478">
    <property type="entry name" value="ENDO3c"/>
    <property type="match status" value="1"/>
</dbReference>
<evidence type="ECO:0000256" key="2">
    <source>
        <dbReference type="ARBA" id="ARBA00002933"/>
    </source>
</evidence>
<dbReference type="NCBIfam" id="TIGR01084">
    <property type="entry name" value="mutY"/>
    <property type="match status" value="1"/>
</dbReference>
<evidence type="ECO:0000256" key="14">
    <source>
        <dbReference type="RuleBase" id="RU365096"/>
    </source>
</evidence>
<dbReference type="InterPro" id="IPR000445">
    <property type="entry name" value="HhH_motif"/>
</dbReference>
<keyword evidence="6" id="KW-0004">4Fe-4S</keyword>
<dbReference type="InterPro" id="IPR011257">
    <property type="entry name" value="DNA_glycosylase"/>
</dbReference>
<dbReference type="PANTHER" id="PTHR42944:SF1">
    <property type="entry name" value="ADENINE DNA GLYCOSYLASE"/>
    <property type="match status" value="1"/>
</dbReference>
<evidence type="ECO:0000256" key="4">
    <source>
        <dbReference type="ARBA" id="ARBA00012045"/>
    </source>
</evidence>
<keyword evidence="13 14" id="KW-0326">Glycosidase</keyword>
<evidence type="ECO:0000256" key="9">
    <source>
        <dbReference type="ARBA" id="ARBA00022801"/>
    </source>
</evidence>
<protein>
    <recommendedName>
        <fullName evidence="5 14">Adenine DNA glycosylase</fullName>
        <ecNumber evidence="4 14">3.2.2.31</ecNumber>
    </recommendedName>
</protein>
<comment type="catalytic activity">
    <reaction evidence="1 14">
        <text>Hydrolyzes free adenine bases from 7,8-dihydro-8-oxoguanine:adenine mismatched double-stranded DNA, leaving an apurinic site.</text>
        <dbReference type="EC" id="3.2.2.31"/>
    </reaction>
</comment>
<dbReference type="SUPFAM" id="SSF48150">
    <property type="entry name" value="DNA-glycosylase"/>
    <property type="match status" value="1"/>
</dbReference>